<dbReference type="Pfam" id="PF26325">
    <property type="entry name" value="YhjD"/>
    <property type="match status" value="1"/>
</dbReference>
<organism evidence="1 2">
    <name type="scientific">Paenibacillus rhizovicinus</name>
    <dbReference type="NCBI Taxonomy" id="2704463"/>
    <lineage>
        <taxon>Bacteria</taxon>
        <taxon>Bacillati</taxon>
        <taxon>Bacillota</taxon>
        <taxon>Bacilli</taxon>
        <taxon>Bacillales</taxon>
        <taxon>Paenibacillaceae</taxon>
        <taxon>Paenibacillus</taxon>
    </lineage>
</organism>
<accession>A0A6C0PBT7</accession>
<dbReference type="EMBL" id="CP048286">
    <property type="protein sequence ID" value="QHW34102.1"/>
    <property type="molecule type" value="Genomic_DNA"/>
</dbReference>
<keyword evidence="2" id="KW-1185">Reference proteome</keyword>
<sequence length="167" mass="18734">MVLDTDTPTATEQLGKRNMAAASIAQLGKRNKTADPTTPIDNAHTMAEHSAHLGKEMELVRHYALLGIVNVILEHDIRIAGAAPTKLPRLYESMMRGLQDRVLLELAGLRMQFKGSGIGICNERRTKDSLITSYRCMGCERSFSMPWTFVKAEAERLLKGYFEIKKR</sequence>
<dbReference type="RefSeq" id="WP_162644098.1">
    <property type="nucleotide sequence ID" value="NZ_CP048286.1"/>
</dbReference>
<dbReference type="AlphaFoldDB" id="A0A6C0PBT7"/>
<reference evidence="1 2" key="1">
    <citation type="submission" date="2020-02" db="EMBL/GenBank/DDBJ databases">
        <title>Paenibacillus sp. nov., isolated from rhizosphere soil of tomato.</title>
        <authorList>
            <person name="Weon H.-Y."/>
            <person name="Lee S.A."/>
        </authorList>
    </citation>
    <scope>NUCLEOTIDE SEQUENCE [LARGE SCALE GENOMIC DNA]</scope>
    <source>
        <strain evidence="1 2">14171R-81</strain>
    </source>
</reference>
<evidence type="ECO:0000313" key="1">
    <source>
        <dbReference type="EMBL" id="QHW34102.1"/>
    </source>
</evidence>
<dbReference type="KEGG" id="prz:GZH47_27110"/>
<dbReference type="InterPro" id="IPR058600">
    <property type="entry name" value="YhjD-like"/>
</dbReference>
<dbReference type="Proteomes" id="UP000479114">
    <property type="component" value="Chromosome"/>
</dbReference>
<name>A0A6C0PBT7_9BACL</name>
<evidence type="ECO:0000313" key="2">
    <source>
        <dbReference type="Proteomes" id="UP000479114"/>
    </source>
</evidence>
<gene>
    <name evidence="1" type="ORF">GZH47_27110</name>
</gene>
<protein>
    <submittedName>
        <fullName evidence="1">Uncharacterized protein</fullName>
    </submittedName>
</protein>
<proteinExistence type="predicted"/>